<keyword evidence="4 8" id="KW-0547">Nucleotide-binding</keyword>
<comment type="catalytic activity">
    <reaction evidence="8">
        <text>tRNA(Gly) + glycine + ATP = glycyl-tRNA(Gly) + AMP + diphosphate</text>
        <dbReference type="Rhea" id="RHEA:16013"/>
        <dbReference type="Rhea" id="RHEA-COMP:9664"/>
        <dbReference type="Rhea" id="RHEA-COMP:9683"/>
        <dbReference type="ChEBI" id="CHEBI:30616"/>
        <dbReference type="ChEBI" id="CHEBI:33019"/>
        <dbReference type="ChEBI" id="CHEBI:57305"/>
        <dbReference type="ChEBI" id="CHEBI:78442"/>
        <dbReference type="ChEBI" id="CHEBI:78522"/>
        <dbReference type="ChEBI" id="CHEBI:456215"/>
        <dbReference type="EC" id="6.1.1.14"/>
    </reaction>
</comment>
<name>A0A923PKD7_9BACT</name>
<reference evidence="10" key="1">
    <citation type="submission" date="2020-08" db="EMBL/GenBank/DDBJ databases">
        <title>Lewinella bacteria from marine environments.</title>
        <authorList>
            <person name="Zhong Y."/>
        </authorList>
    </citation>
    <scope>NUCLEOTIDE SEQUENCE</scope>
    <source>
        <strain evidence="10">KCTC 42187</strain>
    </source>
</reference>
<dbReference type="GO" id="GO:0005524">
    <property type="term" value="F:ATP binding"/>
    <property type="evidence" value="ECO:0007669"/>
    <property type="project" value="UniProtKB-UniRule"/>
</dbReference>
<dbReference type="CDD" id="cd00858">
    <property type="entry name" value="GlyRS_anticodon"/>
    <property type="match status" value="1"/>
</dbReference>
<feature type="binding site" evidence="8">
    <location>
        <begin position="261"/>
        <end position="266"/>
    </location>
    <ligand>
        <name>ATP</name>
        <dbReference type="ChEBI" id="CHEBI:30616"/>
    </ligand>
</feature>
<keyword evidence="5 8" id="KW-0067">ATP-binding</keyword>
<protein>
    <recommendedName>
        <fullName evidence="8">Glycine--tRNA ligase</fullName>
        <ecNumber evidence="8">6.1.1.14</ecNumber>
    </recommendedName>
    <alternativeName>
        <fullName evidence="8">Glycyl-tRNA synthetase</fullName>
        <shortName evidence="8">GlyRS</shortName>
    </alternativeName>
</protein>
<dbReference type="Pfam" id="PF00587">
    <property type="entry name" value="tRNA-synt_2b"/>
    <property type="match status" value="1"/>
</dbReference>
<dbReference type="AlphaFoldDB" id="A0A923PKD7"/>
<keyword evidence="3 8" id="KW-0436">Ligase</keyword>
<dbReference type="SUPFAM" id="SSF55681">
    <property type="entry name" value="Class II aaRS and biotin synthetases"/>
    <property type="match status" value="1"/>
</dbReference>
<evidence type="ECO:0000313" key="10">
    <source>
        <dbReference type="EMBL" id="MBC6995702.1"/>
    </source>
</evidence>
<dbReference type="InterPro" id="IPR036621">
    <property type="entry name" value="Anticodon-bd_dom_sf"/>
</dbReference>
<evidence type="ECO:0000256" key="8">
    <source>
        <dbReference type="HAMAP-Rule" id="MF_00253"/>
    </source>
</evidence>
<feature type="binding site" evidence="8">
    <location>
        <position position="219"/>
    </location>
    <ligand>
        <name>substrate</name>
    </ligand>
</feature>
<evidence type="ECO:0000256" key="4">
    <source>
        <dbReference type="ARBA" id="ARBA00022741"/>
    </source>
</evidence>
<comment type="caution">
    <text evidence="10">The sequence shown here is derived from an EMBL/GenBank/DDBJ whole genome shotgun (WGS) entry which is preliminary data.</text>
</comment>
<dbReference type="GO" id="GO:0070062">
    <property type="term" value="C:extracellular exosome"/>
    <property type="evidence" value="ECO:0007669"/>
    <property type="project" value="UniProtKB-ARBA"/>
</dbReference>
<dbReference type="Pfam" id="PF03129">
    <property type="entry name" value="HGTP_anticodon"/>
    <property type="match status" value="1"/>
</dbReference>
<feature type="binding site" evidence="8">
    <location>
        <begin position="377"/>
        <end position="380"/>
    </location>
    <ligand>
        <name>ATP</name>
        <dbReference type="ChEBI" id="CHEBI:30616"/>
    </ligand>
</feature>
<feature type="binding site" evidence="8">
    <location>
        <begin position="333"/>
        <end position="334"/>
    </location>
    <ligand>
        <name>ATP</name>
        <dbReference type="ChEBI" id="CHEBI:30616"/>
    </ligand>
</feature>
<dbReference type="InterPro" id="IPR027031">
    <property type="entry name" value="Gly-tRNA_synthase/POLG2"/>
</dbReference>
<dbReference type="RefSeq" id="WP_187467728.1">
    <property type="nucleotide sequence ID" value="NZ_JACSIT010000141.1"/>
</dbReference>
<feature type="binding site" evidence="8">
    <location>
        <begin position="373"/>
        <end position="377"/>
    </location>
    <ligand>
        <name>substrate</name>
    </ligand>
</feature>
<evidence type="ECO:0000313" key="11">
    <source>
        <dbReference type="Proteomes" id="UP000650081"/>
    </source>
</evidence>
<evidence type="ECO:0000256" key="2">
    <source>
        <dbReference type="ARBA" id="ARBA00022490"/>
    </source>
</evidence>
<dbReference type="CDD" id="cd00774">
    <property type="entry name" value="GlyRS-like_core"/>
    <property type="match status" value="1"/>
</dbReference>
<dbReference type="SUPFAM" id="SSF52954">
    <property type="entry name" value="Class II aaRS ABD-related"/>
    <property type="match status" value="1"/>
</dbReference>
<dbReference type="EC" id="6.1.1.14" evidence="8"/>
<comment type="similarity">
    <text evidence="1 8">Belongs to the class-II aminoacyl-tRNA synthetase family.</text>
</comment>
<dbReference type="InterPro" id="IPR004154">
    <property type="entry name" value="Anticodon-bd"/>
</dbReference>
<keyword evidence="7 8" id="KW-0030">Aminoacyl-tRNA synthetase</keyword>
<dbReference type="InterPro" id="IPR022961">
    <property type="entry name" value="Gly_tRNA_ligase_bac"/>
</dbReference>
<feature type="domain" description="Aminoacyl-transfer RNA synthetases class-II family profile" evidence="9">
    <location>
        <begin position="199"/>
        <end position="396"/>
    </location>
</feature>
<comment type="function">
    <text evidence="8">Catalyzes the attachment of glycine to tRNA(Gly).</text>
</comment>
<feature type="binding site" evidence="8">
    <location>
        <begin position="266"/>
        <end position="270"/>
    </location>
    <ligand>
        <name>substrate</name>
    </ligand>
</feature>
<feature type="binding site" evidence="8">
    <location>
        <begin position="251"/>
        <end position="253"/>
    </location>
    <ligand>
        <name>ATP</name>
        <dbReference type="ChEBI" id="CHEBI:30616"/>
    </ligand>
</feature>
<dbReference type="InterPro" id="IPR045864">
    <property type="entry name" value="aa-tRNA-synth_II/BPL/LPL"/>
</dbReference>
<comment type="subcellular location">
    <subcellularLocation>
        <location evidence="8">Cytoplasm</location>
    </subcellularLocation>
</comment>
<feature type="binding site" evidence="8">
    <location>
        <position position="102"/>
    </location>
    <ligand>
        <name>substrate</name>
    </ligand>
</feature>
<comment type="subunit">
    <text evidence="8">Homodimer.</text>
</comment>
<evidence type="ECO:0000259" key="9">
    <source>
        <dbReference type="PROSITE" id="PS50862"/>
    </source>
</evidence>
<evidence type="ECO:0000256" key="7">
    <source>
        <dbReference type="ARBA" id="ARBA00023146"/>
    </source>
</evidence>
<dbReference type="Gene3D" id="3.30.930.10">
    <property type="entry name" value="Bira Bifunctional Protein, Domain 2"/>
    <property type="match status" value="1"/>
</dbReference>
<accession>A0A923PKD7</accession>
<keyword evidence="11" id="KW-1185">Reference proteome</keyword>
<evidence type="ECO:0000256" key="5">
    <source>
        <dbReference type="ARBA" id="ARBA00022840"/>
    </source>
</evidence>
<evidence type="ECO:0000256" key="3">
    <source>
        <dbReference type="ARBA" id="ARBA00022598"/>
    </source>
</evidence>
<dbReference type="EMBL" id="JACSIT010000141">
    <property type="protein sequence ID" value="MBC6995702.1"/>
    <property type="molecule type" value="Genomic_DNA"/>
</dbReference>
<dbReference type="HAMAP" id="MF_00253_B">
    <property type="entry name" value="Gly_tRNA_synth_B"/>
    <property type="match status" value="1"/>
</dbReference>
<dbReference type="InterPro" id="IPR033731">
    <property type="entry name" value="GlyRS-like_core"/>
</dbReference>
<dbReference type="PROSITE" id="PS50862">
    <property type="entry name" value="AA_TRNA_LIGASE_II"/>
    <property type="match status" value="1"/>
</dbReference>
<dbReference type="InterPro" id="IPR002314">
    <property type="entry name" value="aa-tRNA-synt_IIb"/>
</dbReference>
<dbReference type="PRINTS" id="PR01043">
    <property type="entry name" value="TRNASYNTHGLY"/>
</dbReference>
<dbReference type="GO" id="GO:0015966">
    <property type="term" value="P:diadenosine tetraphosphate biosynthetic process"/>
    <property type="evidence" value="ECO:0007669"/>
    <property type="project" value="UniProtKB-ARBA"/>
</dbReference>
<dbReference type="GO" id="GO:0004820">
    <property type="term" value="F:glycine-tRNA ligase activity"/>
    <property type="evidence" value="ECO:0007669"/>
    <property type="project" value="UniProtKB-UniRule"/>
</dbReference>
<evidence type="ECO:0000256" key="6">
    <source>
        <dbReference type="ARBA" id="ARBA00022917"/>
    </source>
</evidence>
<dbReference type="NCBIfam" id="NF003211">
    <property type="entry name" value="PRK04173.1"/>
    <property type="match status" value="1"/>
</dbReference>
<gene>
    <name evidence="8" type="primary">glyQS</name>
    <name evidence="10" type="ORF">H9S92_16165</name>
</gene>
<proteinExistence type="inferred from homology"/>
<evidence type="ECO:0000256" key="1">
    <source>
        <dbReference type="ARBA" id="ARBA00008226"/>
    </source>
</evidence>
<dbReference type="NCBIfam" id="TIGR00389">
    <property type="entry name" value="glyS_dimeric"/>
    <property type="match status" value="1"/>
</dbReference>
<dbReference type="PANTHER" id="PTHR10745:SF8">
    <property type="entry name" value="DNA POLYMERASE SUBUNIT GAMMA-2, MITOCHONDRIAL"/>
    <property type="match status" value="1"/>
</dbReference>
<dbReference type="InterPro" id="IPR002315">
    <property type="entry name" value="tRNA-synt_gly"/>
</dbReference>
<dbReference type="GO" id="GO:0005737">
    <property type="term" value="C:cytoplasm"/>
    <property type="evidence" value="ECO:0007669"/>
    <property type="project" value="UniProtKB-SubCell"/>
</dbReference>
<dbReference type="PANTHER" id="PTHR10745">
    <property type="entry name" value="GLYCYL-TRNA SYNTHETASE/DNA POLYMERASE SUBUNIT GAMMA-2"/>
    <property type="match status" value="1"/>
</dbReference>
<dbReference type="FunFam" id="3.40.50.800:FF:000002">
    <property type="entry name" value="Glycine--tRNA ligase"/>
    <property type="match status" value="1"/>
</dbReference>
<dbReference type="Proteomes" id="UP000650081">
    <property type="component" value="Unassembled WGS sequence"/>
</dbReference>
<sequence>MANPTFADFKKLTAHAKDYGFVFQSSEIYDGLAAAYDYGPLGVLLKNNLKEYWWRSMVQLHENIVGLDASIFMHPKTWKASGHVDAFNDPLVDNKDSKKRFRADVLIEEQLDKIEGKMTKEIEKAAKRFGEAFDEAQFRATNPNVLRYAAEHETISKRLATAMTNGDMQELHQLIVDLGISDPDTGSKNWTEVRQFNLMFSTQLGNVAGEEGKLYLRPETAQGIFVNFLNVQKSTRQKLPFGIAQIGKAFRNEIVARQFIFRMREFEQMEMQFFIQPGTQQEWYAYWKETRMKWHLALGHPAEKLRFHDHDNLAHYADAAVDIQFDFPFGFKELEGIHSRTDFDLGAHQELSGKKMTYFDPERNESYVPYVLETSIGADRLFLATLSYALREEMVPGQDDPTNVRDVLALHPALAPIKVAILPLKRTEERIVKIAKDIFNDLRFRFDVQYDDTGSIGKLYRRQDAIGTPFCVTVDYDSIDDGTVTIRDRDTLQQERIKISELAAFIGPKVDMANLLAAAAR</sequence>
<keyword evidence="2 8" id="KW-0963">Cytoplasm</keyword>
<dbReference type="GO" id="GO:1990742">
    <property type="term" value="C:microvesicle"/>
    <property type="evidence" value="ECO:0007669"/>
    <property type="project" value="UniProtKB-ARBA"/>
</dbReference>
<dbReference type="InterPro" id="IPR006195">
    <property type="entry name" value="aa-tRNA-synth_II"/>
</dbReference>
<dbReference type="Gene3D" id="3.30.40.230">
    <property type="match status" value="1"/>
</dbReference>
<organism evidence="10 11">
    <name type="scientific">Neolewinella lacunae</name>
    <dbReference type="NCBI Taxonomy" id="1517758"/>
    <lineage>
        <taxon>Bacteria</taxon>
        <taxon>Pseudomonadati</taxon>
        <taxon>Bacteroidota</taxon>
        <taxon>Saprospiria</taxon>
        <taxon>Saprospirales</taxon>
        <taxon>Lewinellaceae</taxon>
        <taxon>Neolewinella</taxon>
    </lineage>
</organism>
<keyword evidence="6 8" id="KW-0648">Protein biosynthesis</keyword>
<dbReference type="GO" id="GO:0004081">
    <property type="term" value="F:bis(5'-nucleosyl)-tetraphosphatase (asymmetrical) activity"/>
    <property type="evidence" value="ECO:0007669"/>
    <property type="project" value="UniProtKB-ARBA"/>
</dbReference>
<dbReference type="GO" id="GO:0006426">
    <property type="term" value="P:glycyl-tRNA aminoacylation"/>
    <property type="evidence" value="ECO:0007669"/>
    <property type="project" value="UniProtKB-UniRule"/>
</dbReference>
<dbReference type="Gene3D" id="3.40.50.800">
    <property type="entry name" value="Anticodon-binding domain"/>
    <property type="match status" value="1"/>
</dbReference>